<reference evidence="2" key="1">
    <citation type="submission" date="2017-10" db="EMBL/GenBank/DDBJ databases">
        <title>Rapid genome shrinkage in a self-fertile nematode reveals novel sperm competition proteins.</title>
        <authorList>
            <person name="Yin D."/>
            <person name="Schwarz E.M."/>
            <person name="Thomas C.G."/>
            <person name="Felde R.L."/>
            <person name="Korf I.F."/>
            <person name="Cutter A.D."/>
            <person name="Schartner C.M."/>
            <person name="Ralston E.J."/>
            <person name="Meyer B.J."/>
            <person name="Haag E.S."/>
        </authorList>
    </citation>
    <scope>NUCLEOTIDE SEQUENCE [LARGE SCALE GENOMIC DNA]</scope>
    <source>
        <strain evidence="2">JU1422</strain>
    </source>
</reference>
<organism evidence="1 2">
    <name type="scientific">Caenorhabditis nigoni</name>
    <dbReference type="NCBI Taxonomy" id="1611254"/>
    <lineage>
        <taxon>Eukaryota</taxon>
        <taxon>Metazoa</taxon>
        <taxon>Ecdysozoa</taxon>
        <taxon>Nematoda</taxon>
        <taxon>Chromadorea</taxon>
        <taxon>Rhabditida</taxon>
        <taxon>Rhabditina</taxon>
        <taxon>Rhabditomorpha</taxon>
        <taxon>Rhabditoidea</taxon>
        <taxon>Rhabditidae</taxon>
        <taxon>Peloderinae</taxon>
        <taxon>Caenorhabditis</taxon>
    </lineage>
</organism>
<dbReference type="STRING" id="1611254.A0A2G5URL3"/>
<evidence type="ECO:0000313" key="2">
    <source>
        <dbReference type="Proteomes" id="UP000230233"/>
    </source>
</evidence>
<gene>
    <name evidence="1" type="primary">Cnig_chr_III.g9230</name>
    <name evidence="1" type="ORF">B9Z55_009230</name>
</gene>
<dbReference type="EMBL" id="PDUG01000003">
    <property type="protein sequence ID" value="PIC42021.1"/>
    <property type="molecule type" value="Genomic_DNA"/>
</dbReference>
<accession>A0A2G5URL3</accession>
<dbReference type="Proteomes" id="UP000230233">
    <property type="component" value="Chromosome III"/>
</dbReference>
<proteinExistence type="predicted"/>
<sequence length="469" mass="56003">MSEMLKKMDLRDSGICRSSVFLSFQSEKEECLRTCDLFDAVEKCLLICIFKRFPTLHLFLHTQNACHLFPEVNCDFYVSSNQSELNNASWEEPHFKKIFCTGHQSDPENTYLYEVNLLDGTKLTNNYYVFFNMEQIRKNHIKYFLYDTQDLMHFTKNLQHLKPRRHRDECRYNLDAFQRVYPEKKIYIRTISSMIKFREETKRVFTEEVLDMIPVVLRQQNTPISENDYRLAKYRKKWETNDNDLETTISLTEFWYILEEFNVDKTRITICPDPVHEITTFKMVEDLSMRTLNFISPRGKQVMRIEQAVFHIFEVVVCSLNWAMDSCKKHENCLKEFKNEIICLMRTYSGLEEGTYVTVGNVDSVINRIQNHCSFQSQSKPPSPLFELQQMKSDDMISKETLISNYRKFELNKIGSNMKVMEPLTKAFAVRIHYLSAWRNEFFDFQTLDLHYLILDETQFRSFFRNLTP</sequence>
<dbReference type="OrthoDB" id="5804203at2759"/>
<keyword evidence="2" id="KW-1185">Reference proteome</keyword>
<comment type="caution">
    <text evidence="1">The sequence shown here is derived from an EMBL/GenBank/DDBJ whole genome shotgun (WGS) entry which is preliminary data.</text>
</comment>
<evidence type="ECO:0000313" key="1">
    <source>
        <dbReference type="EMBL" id="PIC42021.1"/>
    </source>
</evidence>
<name>A0A2G5URL3_9PELO</name>
<protein>
    <submittedName>
        <fullName evidence="1">Uncharacterized protein</fullName>
    </submittedName>
</protein>
<dbReference type="AlphaFoldDB" id="A0A2G5URL3"/>